<dbReference type="CDD" id="cd12148">
    <property type="entry name" value="fungal_TF_MHR"/>
    <property type="match status" value="1"/>
</dbReference>
<evidence type="ECO:0000313" key="9">
    <source>
        <dbReference type="Proteomes" id="UP001296104"/>
    </source>
</evidence>
<dbReference type="GO" id="GO:0006351">
    <property type="term" value="P:DNA-templated transcription"/>
    <property type="evidence" value="ECO:0007669"/>
    <property type="project" value="InterPro"/>
</dbReference>
<dbReference type="InterPro" id="IPR007219">
    <property type="entry name" value="XnlR_reg_dom"/>
</dbReference>
<dbReference type="Gene3D" id="4.10.240.10">
    <property type="entry name" value="Zn(2)-C6 fungal-type DNA-binding domain"/>
    <property type="match status" value="1"/>
</dbReference>
<dbReference type="GO" id="GO:0000981">
    <property type="term" value="F:DNA-binding transcription factor activity, RNA polymerase II-specific"/>
    <property type="evidence" value="ECO:0007669"/>
    <property type="project" value="InterPro"/>
</dbReference>
<dbReference type="SUPFAM" id="SSF57701">
    <property type="entry name" value="Zn2/Cys6 DNA-binding domain"/>
    <property type="match status" value="1"/>
</dbReference>
<protein>
    <submittedName>
        <fullName evidence="8">Related to positive activator of transcription</fullName>
    </submittedName>
</protein>
<keyword evidence="5" id="KW-0804">Transcription</keyword>
<dbReference type="Proteomes" id="UP001296104">
    <property type="component" value="Unassembled WGS sequence"/>
</dbReference>
<name>A0AAI8Z289_9PEZI</name>
<dbReference type="GO" id="GO:0043565">
    <property type="term" value="F:sequence-specific DNA binding"/>
    <property type="evidence" value="ECO:0007669"/>
    <property type="project" value="TreeGrafter"/>
</dbReference>
<keyword evidence="2" id="KW-0479">Metal-binding</keyword>
<dbReference type="GO" id="GO:0005634">
    <property type="term" value="C:nucleus"/>
    <property type="evidence" value="ECO:0007669"/>
    <property type="project" value="UniProtKB-SubCell"/>
</dbReference>
<reference evidence="8" key="1">
    <citation type="submission" date="2023-11" db="EMBL/GenBank/DDBJ databases">
        <authorList>
            <person name="Alioto T."/>
            <person name="Alioto T."/>
            <person name="Gomez Garrido J."/>
        </authorList>
    </citation>
    <scope>NUCLEOTIDE SEQUENCE</scope>
</reference>
<feature type="domain" description="Zn(2)-C6 fungal-type" evidence="7">
    <location>
        <begin position="16"/>
        <end position="47"/>
    </location>
</feature>
<keyword evidence="3" id="KW-0805">Transcription regulation</keyword>
<evidence type="ECO:0000256" key="4">
    <source>
        <dbReference type="ARBA" id="ARBA00023125"/>
    </source>
</evidence>
<comment type="caution">
    <text evidence="8">The sequence shown here is derived from an EMBL/GenBank/DDBJ whole genome shotgun (WGS) entry which is preliminary data.</text>
</comment>
<dbReference type="InterPro" id="IPR001138">
    <property type="entry name" value="Zn2Cys6_DnaBD"/>
</dbReference>
<dbReference type="GO" id="GO:0045944">
    <property type="term" value="P:positive regulation of transcription by RNA polymerase II"/>
    <property type="evidence" value="ECO:0007669"/>
    <property type="project" value="TreeGrafter"/>
</dbReference>
<keyword evidence="9" id="KW-1185">Reference proteome</keyword>
<dbReference type="Pfam" id="PF04082">
    <property type="entry name" value="Fungal_trans"/>
    <property type="match status" value="1"/>
</dbReference>
<dbReference type="SMART" id="SM00066">
    <property type="entry name" value="GAL4"/>
    <property type="match status" value="1"/>
</dbReference>
<gene>
    <name evidence="8" type="ORF">LECACI_7A006256</name>
</gene>
<evidence type="ECO:0000313" key="8">
    <source>
        <dbReference type="EMBL" id="CAK4031098.1"/>
    </source>
</evidence>
<sequence>MEDSRPAKRQKRRSVACERCHSQKIKCTGDRPCQGCTIAKKADGCAYPFRDRNVIVRESYLEKIEAEIEELRAQASLNTPQNSNIDPAGNSIHSQAACAPVVDPDVPNPLLEVNDGLFSGQESAQPIYIGQASDTAFGDRLLHCINKAYNAISCNTMPDHITHPSFNRLLNRDFQLPNRNQANLLVRRADSFIGSNYHLFEKRSFYRKLDRAYSSEGPPDLLFTCHLFAVLALGELYSNCKTSPGESRERIPGTSWFVQAMSLLQDLYEMASIEQVQILLLLSFYANALGRIKSAHVYCGIALRLAVSLGLHRSPSGTSTMDPVQRETRRRVWWTLYLFDRMISSKLGYPLGIQDEDIDVELPSMDGLSKSEQSEFNDPVHLRAHATLARITGDILNDIYCLPQHKRATFVQRVHRVLNDLRQWDEQLPVGLRLHETSARNLYTLHMQYHLCIMQTTRPILFHIFKSRFHTGSDASQQQQTFSPTTLALADACTQAARTTNQLLSKLFVEGSLAVFGYFDAHYLFSSTLILIISAVLEPATHVSDAVQTAFSLLRAMANNGNISAKDYLSRLETIRSTVSTVRAAAESSKAPYSHGGHNVQPDFLGPTAYPQNNASSIASSNSSTWAGPMLSDDDLGNEDPLGNSFIESFLAEKAFQWNGGPSPEQDILRQFAYELSDEFVFDT</sequence>
<proteinExistence type="predicted"/>
<dbReference type="CDD" id="cd00067">
    <property type="entry name" value="GAL4"/>
    <property type="match status" value="1"/>
</dbReference>
<comment type="subcellular location">
    <subcellularLocation>
        <location evidence="1">Nucleus</location>
    </subcellularLocation>
</comment>
<organism evidence="8 9">
    <name type="scientific">Lecanosticta acicola</name>
    <dbReference type="NCBI Taxonomy" id="111012"/>
    <lineage>
        <taxon>Eukaryota</taxon>
        <taxon>Fungi</taxon>
        <taxon>Dikarya</taxon>
        <taxon>Ascomycota</taxon>
        <taxon>Pezizomycotina</taxon>
        <taxon>Dothideomycetes</taxon>
        <taxon>Dothideomycetidae</taxon>
        <taxon>Mycosphaerellales</taxon>
        <taxon>Mycosphaerellaceae</taxon>
        <taxon>Lecanosticta</taxon>
    </lineage>
</organism>
<dbReference type="AlphaFoldDB" id="A0AAI8Z289"/>
<dbReference type="SMART" id="SM00906">
    <property type="entry name" value="Fungal_trans"/>
    <property type="match status" value="1"/>
</dbReference>
<evidence type="ECO:0000256" key="1">
    <source>
        <dbReference type="ARBA" id="ARBA00004123"/>
    </source>
</evidence>
<dbReference type="PANTHER" id="PTHR47540">
    <property type="entry name" value="THIAMINE REPRESSIBLE GENES REGULATORY PROTEIN THI5"/>
    <property type="match status" value="1"/>
</dbReference>
<evidence type="ECO:0000259" key="7">
    <source>
        <dbReference type="PROSITE" id="PS50048"/>
    </source>
</evidence>
<dbReference type="InterPro" id="IPR051711">
    <property type="entry name" value="Stress_Response_Reg"/>
</dbReference>
<keyword evidence="4" id="KW-0238">DNA-binding</keyword>
<evidence type="ECO:0000256" key="3">
    <source>
        <dbReference type="ARBA" id="ARBA00023015"/>
    </source>
</evidence>
<dbReference type="EMBL" id="CAVMBE010000044">
    <property type="protein sequence ID" value="CAK4031098.1"/>
    <property type="molecule type" value="Genomic_DNA"/>
</dbReference>
<dbReference type="InterPro" id="IPR036864">
    <property type="entry name" value="Zn2-C6_fun-type_DNA-bd_sf"/>
</dbReference>
<keyword evidence="6" id="KW-0539">Nucleus</keyword>
<dbReference type="PROSITE" id="PS00463">
    <property type="entry name" value="ZN2_CY6_FUNGAL_1"/>
    <property type="match status" value="1"/>
</dbReference>
<dbReference type="GO" id="GO:0008270">
    <property type="term" value="F:zinc ion binding"/>
    <property type="evidence" value="ECO:0007669"/>
    <property type="project" value="InterPro"/>
</dbReference>
<evidence type="ECO:0000256" key="5">
    <source>
        <dbReference type="ARBA" id="ARBA00023163"/>
    </source>
</evidence>
<dbReference type="PROSITE" id="PS50048">
    <property type="entry name" value="ZN2_CY6_FUNGAL_2"/>
    <property type="match status" value="1"/>
</dbReference>
<evidence type="ECO:0000256" key="6">
    <source>
        <dbReference type="ARBA" id="ARBA00023242"/>
    </source>
</evidence>
<evidence type="ECO:0000256" key="2">
    <source>
        <dbReference type="ARBA" id="ARBA00022723"/>
    </source>
</evidence>
<accession>A0AAI8Z289</accession>
<dbReference type="Pfam" id="PF00172">
    <property type="entry name" value="Zn_clus"/>
    <property type="match status" value="1"/>
</dbReference>
<dbReference type="PANTHER" id="PTHR47540:SF6">
    <property type="entry name" value="ZN(II)2CYS6 TRANSCRIPTION FACTOR (EUROFUNG)"/>
    <property type="match status" value="1"/>
</dbReference>